<comment type="similarity">
    <text evidence="8">Belongs to the class-I aminoacyl-tRNA synthetase family. ValS type 2 subfamily.</text>
</comment>
<dbReference type="Pfam" id="PF08264">
    <property type="entry name" value="Anticodon_1"/>
    <property type="match status" value="1"/>
</dbReference>
<keyword evidence="1 8" id="KW-0963">Cytoplasm</keyword>
<dbReference type="NCBIfam" id="NF000540">
    <property type="entry name" value="alt_ValS"/>
    <property type="match status" value="1"/>
</dbReference>
<reference evidence="12 13" key="1">
    <citation type="submission" date="2019-10" db="EMBL/GenBank/DDBJ databases">
        <title>Georgenia wutianyii sp. nov. and Georgenia yuyongxinii sp. nov. isolated from plateau pika (Ochotona curzoniae) in the Qinghai-Tibet plateau of China.</title>
        <authorList>
            <person name="Tian Z."/>
        </authorList>
    </citation>
    <scope>NUCLEOTIDE SEQUENCE [LARGE SCALE GENOMIC DNA]</scope>
    <source>
        <strain evidence="12 13">DSM 21501</strain>
    </source>
</reference>
<dbReference type="GO" id="GO:0006438">
    <property type="term" value="P:valyl-tRNA aminoacylation"/>
    <property type="evidence" value="ECO:0007669"/>
    <property type="project" value="UniProtKB-UniRule"/>
</dbReference>
<comment type="catalytic activity">
    <reaction evidence="7 8">
        <text>tRNA(Val) + L-valine + ATP = L-valyl-tRNA(Val) + AMP + diphosphate</text>
        <dbReference type="Rhea" id="RHEA:10704"/>
        <dbReference type="Rhea" id="RHEA-COMP:9672"/>
        <dbReference type="Rhea" id="RHEA-COMP:9708"/>
        <dbReference type="ChEBI" id="CHEBI:30616"/>
        <dbReference type="ChEBI" id="CHEBI:33019"/>
        <dbReference type="ChEBI" id="CHEBI:57762"/>
        <dbReference type="ChEBI" id="CHEBI:78442"/>
        <dbReference type="ChEBI" id="CHEBI:78537"/>
        <dbReference type="ChEBI" id="CHEBI:456215"/>
        <dbReference type="EC" id="6.1.1.9"/>
    </reaction>
</comment>
<sequence>MKESATMSETPLTAAVPEAESLPAPQVPDKVSLDGLEERWNAAWTAEGTYAFDRTATREQVYSVDTPPPTVSGSLHVGHVFSYTHTDVVARYQRMRGKAVFYPMGWDDNGLPTERRVQNYFGVRCDPSLPYDPDFTPPHVGGEGKSIKAADQVPISRKNFVELCERLTAEDEQQFEALWRHLGLSVDWKHHYQTIGRDAQLVAQAAFLRNLARGEAYQAQAPGLWDVTFQTAVAQAELEARDYPGFYHKVAFHKNGDPGDVVHIETTRPELLPACVALIAHPDDERYQALFGTTVTSPVFGVELPVLAHPAAEMEKGAGIAMCCTFGDLTDVQWWRELQLPTRSVLGRDGRILRDTPDWLATDQARDTYAEMAGKTTFSARKVVVDALRASGDLDGEPTPTQRKTNFFEKGDKPLEIVTSRQWYIRNGGRPYTEANGRELRENLIARGQELDFHPDFMRVRYENWVNGLNSDWLVSRQRFFGVPIPVWYAVREDGEVDYDHVLTPDEAALPVDPSTDVPAGYTEDQRGAPGGFVGEVDIMDTWATSSLSPQIAGGWLRDPDLFERVYPMDLRPQGQDIIRTWLFSTVVRAHLEFGALPWKHAAISGWILDPDRKKMSKSKGNVVTPMGLLEEHGSDAVRYWAASARLGTDAAFEVGQMKIGRRLAIKILNASKFALTMGGDEPLALDPAAVTAPIDRAMLAGLSDVVETATAAFEAYDHTKALEVSETYFWTFCDDYLELVKDRAYNRDGTQPAAEAASARAALAIAVDTFLRLFAPVLPFATEEVWHWYRTGSVHQAAWPAAAPLRAAAAEGDPTLIGATGQALAALRKVKSEAKVSQRTTFARARLQLPVESVALVQQALGDLRAAGRVRGDLEILGVSGAEHAEVVEHQLDEPEPRR</sequence>
<dbReference type="SUPFAM" id="SSF52374">
    <property type="entry name" value="Nucleotidylyl transferase"/>
    <property type="match status" value="1"/>
</dbReference>
<dbReference type="Gene3D" id="3.90.740.10">
    <property type="entry name" value="Valyl/Leucyl/Isoleucyl-tRNA synthetase, editing domain"/>
    <property type="match status" value="1"/>
</dbReference>
<evidence type="ECO:0000313" key="12">
    <source>
        <dbReference type="EMBL" id="KAE8764156.1"/>
    </source>
</evidence>
<evidence type="ECO:0000256" key="9">
    <source>
        <dbReference type="SAM" id="MobiDB-lite"/>
    </source>
</evidence>
<dbReference type="AlphaFoldDB" id="A0A7J5UP21"/>
<dbReference type="EC" id="6.1.1.9" evidence="8"/>
<keyword evidence="6 8" id="KW-0030">Aminoacyl-tRNA synthetase</keyword>
<dbReference type="NCBIfam" id="NF009687">
    <property type="entry name" value="PRK13208.1"/>
    <property type="match status" value="1"/>
</dbReference>
<feature type="binding site" evidence="8">
    <location>
        <position position="618"/>
    </location>
    <ligand>
        <name>ATP</name>
        <dbReference type="ChEBI" id="CHEBI:30616"/>
    </ligand>
</feature>
<dbReference type="HAMAP" id="MF_02005">
    <property type="entry name" value="Val_tRNA_synth_type2"/>
    <property type="match status" value="1"/>
</dbReference>
<evidence type="ECO:0000259" key="10">
    <source>
        <dbReference type="Pfam" id="PF00133"/>
    </source>
</evidence>
<feature type="short sequence motif" description="'HIGH' region" evidence="8">
    <location>
        <begin position="69"/>
        <end position="79"/>
    </location>
</feature>
<dbReference type="SUPFAM" id="SSF47323">
    <property type="entry name" value="Anticodon-binding domain of a subclass of class I aminoacyl-tRNA synthetases"/>
    <property type="match status" value="1"/>
</dbReference>
<evidence type="ECO:0000256" key="7">
    <source>
        <dbReference type="ARBA" id="ARBA00047552"/>
    </source>
</evidence>
<dbReference type="GO" id="GO:0005829">
    <property type="term" value="C:cytosol"/>
    <property type="evidence" value="ECO:0007669"/>
    <property type="project" value="TreeGrafter"/>
</dbReference>
<comment type="subcellular location">
    <subcellularLocation>
        <location evidence="8">Cytoplasm</location>
    </subcellularLocation>
</comment>
<evidence type="ECO:0000313" key="13">
    <source>
        <dbReference type="Proteomes" id="UP000451860"/>
    </source>
</evidence>
<protein>
    <recommendedName>
        <fullName evidence="8">Valine--tRNA ligase</fullName>
        <ecNumber evidence="8">6.1.1.9</ecNumber>
    </recommendedName>
    <alternativeName>
        <fullName evidence="8">Valyl-tRNA synthetase</fullName>
        <shortName evidence="8">ValRS</shortName>
    </alternativeName>
</protein>
<keyword evidence="13" id="KW-1185">Reference proteome</keyword>
<keyword evidence="5 8" id="KW-0648">Protein biosynthesis</keyword>
<dbReference type="PROSITE" id="PS00178">
    <property type="entry name" value="AA_TRNA_LIGASE_I"/>
    <property type="match status" value="1"/>
</dbReference>
<dbReference type="Gene3D" id="3.40.50.620">
    <property type="entry name" value="HUPs"/>
    <property type="match status" value="2"/>
</dbReference>
<evidence type="ECO:0000256" key="2">
    <source>
        <dbReference type="ARBA" id="ARBA00022598"/>
    </source>
</evidence>
<comment type="caution">
    <text evidence="12">The sequence shown here is derived from an EMBL/GenBank/DDBJ whole genome shotgun (WGS) entry which is preliminary data.</text>
</comment>
<dbReference type="InterPro" id="IPR048044">
    <property type="entry name" value="Valyl-tRNA_ligase_actino"/>
</dbReference>
<dbReference type="InterPro" id="IPR013155">
    <property type="entry name" value="M/V/L/I-tRNA-synth_anticd-bd"/>
</dbReference>
<evidence type="ECO:0000259" key="11">
    <source>
        <dbReference type="Pfam" id="PF08264"/>
    </source>
</evidence>
<feature type="short sequence motif" description="'KMSKS' region" evidence="8">
    <location>
        <begin position="615"/>
        <end position="619"/>
    </location>
</feature>
<organism evidence="12 13">
    <name type="scientific">Georgenia thermotolerans</name>
    <dbReference type="NCBI Taxonomy" id="527326"/>
    <lineage>
        <taxon>Bacteria</taxon>
        <taxon>Bacillati</taxon>
        <taxon>Actinomycetota</taxon>
        <taxon>Actinomycetes</taxon>
        <taxon>Micrococcales</taxon>
        <taxon>Bogoriellaceae</taxon>
        <taxon>Georgenia</taxon>
    </lineage>
</organism>
<dbReference type="InterPro" id="IPR009008">
    <property type="entry name" value="Val/Leu/Ile-tRNA-synth_edit"/>
</dbReference>
<dbReference type="GO" id="GO:0002161">
    <property type="term" value="F:aminoacyl-tRNA deacylase activity"/>
    <property type="evidence" value="ECO:0007669"/>
    <property type="project" value="InterPro"/>
</dbReference>
<dbReference type="InterPro" id="IPR009080">
    <property type="entry name" value="tRNAsynth_Ia_anticodon-bd"/>
</dbReference>
<dbReference type="PANTHER" id="PTHR11946:SF93">
    <property type="entry name" value="VALINE--TRNA LIGASE, CHLOROPLASTIC_MITOCHONDRIAL 2"/>
    <property type="match status" value="1"/>
</dbReference>
<dbReference type="InterPro" id="IPR033705">
    <property type="entry name" value="Anticodon_Ia_Val"/>
</dbReference>
<dbReference type="InterPro" id="IPR002300">
    <property type="entry name" value="aa-tRNA-synth_Ia"/>
</dbReference>
<dbReference type="GO" id="GO:0004832">
    <property type="term" value="F:valine-tRNA ligase activity"/>
    <property type="evidence" value="ECO:0007669"/>
    <property type="project" value="UniProtKB-UniRule"/>
</dbReference>
<dbReference type="InterPro" id="IPR014729">
    <property type="entry name" value="Rossmann-like_a/b/a_fold"/>
</dbReference>
<evidence type="ECO:0000256" key="3">
    <source>
        <dbReference type="ARBA" id="ARBA00022741"/>
    </source>
</evidence>
<keyword evidence="3 8" id="KW-0547">Nucleotide-binding</keyword>
<proteinExistence type="inferred from homology"/>
<feature type="compositionally biased region" description="Polar residues" evidence="9">
    <location>
        <begin position="1"/>
        <end position="11"/>
    </location>
</feature>
<dbReference type="CDD" id="cd07962">
    <property type="entry name" value="Anticodon_Ia_Val"/>
    <property type="match status" value="1"/>
</dbReference>
<comment type="domain">
    <text evidence="8">ValRS has two distinct active sites: one for aminoacylation and one for editing. The misactivated threonine is translocated from the active site to the editing site.</text>
</comment>
<dbReference type="PRINTS" id="PR00986">
    <property type="entry name" value="TRNASYNTHVAL"/>
</dbReference>
<dbReference type="EMBL" id="WHJE01000042">
    <property type="protein sequence ID" value="KAE8764156.1"/>
    <property type="molecule type" value="Genomic_DNA"/>
</dbReference>
<dbReference type="OrthoDB" id="9810365at2"/>
<name>A0A7J5UP21_9MICO</name>
<evidence type="ECO:0000256" key="8">
    <source>
        <dbReference type="HAMAP-Rule" id="MF_02005"/>
    </source>
</evidence>
<gene>
    <name evidence="8 12" type="primary">valS</name>
    <name evidence="12" type="ORF">GB883_10460</name>
</gene>
<feature type="domain" description="Aminoacyl-tRNA synthetase class Ia" evidence="10">
    <location>
        <begin position="41"/>
        <end position="122"/>
    </location>
</feature>
<dbReference type="InterPro" id="IPR022874">
    <property type="entry name" value="Valine-tRNA_ligase_type_2"/>
</dbReference>
<dbReference type="Gene3D" id="1.10.730.10">
    <property type="entry name" value="Isoleucyl-tRNA Synthetase, Domain 1"/>
    <property type="match status" value="1"/>
</dbReference>
<dbReference type="Pfam" id="PF00133">
    <property type="entry name" value="tRNA-synt_1"/>
    <property type="match status" value="2"/>
</dbReference>
<accession>A0A7J5UP21</accession>
<keyword evidence="2 8" id="KW-0436">Ligase</keyword>
<dbReference type="SUPFAM" id="SSF50677">
    <property type="entry name" value="ValRS/IleRS/LeuRS editing domain"/>
    <property type="match status" value="1"/>
</dbReference>
<dbReference type="Proteomes" id="UP000451860">
    <property type="component" value="Unassembled WGS sequence"/>
</dbReference>
<dbReference type="InterPro" id="IPR001412">
    <property type="entry name" value="aa-tRNA-synth_I_CS"/>
</dbReference>
<evidence type="ECO:0000256" key="1">
    <source>
        <dbReference type="ARBA" id="ARBA00022490"/>
    </source>
</evidence>
<comment type="function">
    <text evidence="8">Catalyzes the attachment of valine to tRNA(Val). As ValRS can inadvertently accommodate and process structurally similar amino acids such as threonine, to avoid such errors, it has a 'posttransfer' editing activity that hydrolyzes mischarged Thr-tRNA(Val) in a tRNA-dependent manner.</text>
</comment>
<evidence type="ECO:0000256" key="4">
    <source>
        <dbReference type="ARBA" id="ARBA00022840"/>
    </source>
</evidence>
<keyword evidence="4 8" id="KW-0067">ATP-binding</keyword>
<evidence type="ECO:0000256" key="5">
    <source>
        <dbReference type="ARBA" id="ARBA00022917"/>
    </source>
</evidence>
<feature type="domain" description="Methionyl/Valyl/Leucyl/Isoleucyl-tRNA synthetase anticodon-binding" evidence="11">
    <location>
        <begin position="696"/>
        <end position="842"/>
    </location>
</feature>
<dbReference type="PANTHER" id="PTHR11946">
    <property type="entry name" value="VALYL-TRNA SYNTHETASES"/>
    <property type="match status" value="1"/>
</dbReference>
<comment type="subunit">
    <text evidence="8">Monomer.</text>
</comment>
<dbReference type="GO" id="GO:0005524">
    <property type="term" value="F:ATP binding"/>
    <property type="evidence" value="ECO:0007669"/>
    <property type="project" value="UniProtKB-UniRule"/>
</dbReference>
<dbReference type="InterPro" id="IPR002303">
    <property type="entry name" value="Valyl-tRNA_ligase"/>
</dbReference>
<feature type="domain" description="Aminoacyl-tRNA synthetase class Ia" evidence="10">
    <location>
        <begin position="151"/>
        <end position="653"/>
    </location>
</feature>
<evidence type="ECO:0000256" key="6">
    <source>
        <dbReference type="ARBA" id="ARBA00023146"/>
    </source>
</evidence>
<feature type="region of interest" description="Disordered" evidence="9">
    <location>
        <begin position="1"/>
        <end position="25"/>
    </location>
</feature>